<dbReference type="Proteomes" id="UP001153954">
    <property type="component" value="Unassembled WGS sequence"/>
</dbReference>
<evidence type="ECO:0000256" key="5">
    <source>
        <dbReference type="SAM" id="MobiDB-lite"/>
    </source>
</evidence>
<dbReference type="AlphaFoldDB" id="A0AAU9TTL1"/>
<dbReference type="Pfam" id="PF14559">
    <property type="entry name" value="TPR_19"/>
    <property type="match status" value="1"/>
</dbReference>
<keyword evidence="7" id="KW-1185">Reference proteome</keyword>
<dbReference type="EMBL" id="CAKOGL010000008">
    <property type="protein sequence ID" value="CAH2089208.1"/>
    <property type="molecule type" value="Genomic_DNA"/>
</dbReference>
<evidence type="ECO:0000313" key="7">
    <source>
        <dbReference type="Proteomes" id="UP001153954"/>
    </source>
</evidence>
<dbReference type="InterPro" id="IPR011990">
    <property type="entry name" value="TPR-like_helical_dom_sf"/>
</dbReference>
<evidence type="ECO:0000313" key="6">
    <source>
        <dbReference type="EMBL" id="CAH2089208.1"/>
    </source>
</evidence>
<dbReference type="Gene3D" id="1.25.40.10">
    <property type="entry name" value="Tetratricopeptide repeat domain"/>
    <property type="match status" value="2"/>
</dbReference>
<evidence type="ECO:0000256" key="1">
    <source>
        <dbReference type="ARBA" id="ARBA00022737"/>
    </source>
</evidence>
<evidence type="ECO:0000256" key="3">
    <source>
        <dbReference type="ARBA" id="ARBA00023778"/>
    </source>
</evidence>
<name>A0AAU9TTL1_EUPED</name>
<feature type="compositionally biased region" description="Basic and acidic residues" evidence="5">
    <location>
        <begin position="417"/>
        <end position="439"/>
    </location>
</feature>
<dbReference type="GO" id="GO:0036064">
    <property type="term" value="C:ciliary basal body"/>
    <property type="evidence" value="ECO:0007669"/>
    <property type="project" value="TreeGrafter"/>
</dbReference>
<keyword evidence="2 4" id="KW-0802">TPR repeat</keyword>
<dbReference type="Pfam" id="PF13174">
    <property type="entry name" value="TPR_6"/>
    <property type="match status" value="1"/>
</dbReference>
<feature type="repeat" description="TPR" evidence="4">
    <location>
        <begin position="50"/>
        <end position="83"/>
    </location>
</feature>
<dbReference type="PANTHER" id="PTHR44186">
    <property type="match status" value="1"/>
</dbReference>
<dbReference type="SMART" id="SM00028">
    <property type="entry name" value="TPR"/>
    <property type="match status" value="6"/>
</dbReference>
<proteinExistence type="inferred from homology"/>
<dbReference type="PANTHER" id="PTHR44186:SF1">
    <property type="entry name" value="BARDET-BIEDL SYNDROME 4 PROTEIN"/>
    <property type="match status" value="1"/>
</dbReference>
<reference evidence="6" key="1">
    <citation type="submission" date="2022-03" db="EMBL/GenBank/DDBJ databases">
        <authorList>
            <person name="Tunstrom K."/>
        </authorList>
    </citation>
    <scope>NUCLEOTIDE SEQUENCE</scope>
</reference>
<dbReference type="SUPFAM" id="SSF48452">
    <property type="entry name" value="TPR-like"/>
    <property type="match status" value="1"/>
</dbReference>
<comment type="similarity">
    <text evidence="3">Belongs to the BBS4 family.</text>
</comment>
<organism evidence="6 7">
    <name type="scientific">Euphydryas editha</name>
    <name type="common">Edith's checkerspot</name>
    <dbReference type="NCBI Taxonomy" id="104508"/>
    <lineage>
        <taxon>Eukaryota</taxon>
        <taxon>Metazoa</taxon>
        <taxon>Ecdysozoa</taxon>
        <taxon>Arthropoda</taxon>
        <taxon>Hexapoda</taxon>
        <taxon>Insecta</taxon>
        <taxon>Pterygota</taxon>
        <taxon>Neoptera</taxon>
        <taxon>Endopterygota</taxon>
        <taxon>Lepidoptera</taxon>
        <taxon>Glossata</taxon>
        <taxon>Ditrysia</taxon>
        <taxon>Papilionoidea</taxon>
        <taxon>Nymphalidae</taxon>
        <taxon>Nymphalinae</taxon>
        <taxon>Euphydryas</taxon>
    </lineage>
</organism>
<accession>A0AAU9TTL1</accession>
<dbReference type="PROSITE" id="PS50005">
    <property type="entry name" value="TPR"/>
    <property type="match status" value="1"/>
</dbReference>
<protein>
    <recommendedName>
        <fullName evidence="8">Bardet-Biedl syndrome 4</fullName>
    </recommendedName>
</protein>
<evidence type="ECO:0000256" key="4">
    <source>
        <dbReference type="PROSITE-ProRule" id="PRU00339"/>
    </source>
</evidence>
<dbReference type="GO" id="GO:0060271">
    <property type="term" value="P:cilium assembly"/>
    <property type="evidence" value="ECO:0007669"/>
    <property type="project" value="TreeGrafter"/>
</dbReference>
<evidence type="ECO:0000256" key="2">
    <source>
        <dbReference type="ARBA" id="ARBA00022803"/>
    </source>
</evidence>
<dbReference type="GO" id="GO:0061512">
    <property type="term" value="P:protein localization to cilium"/>
    <property type="evidence" value="ECO:0007669"/>
    <property type="project" value="TreeGrafter"/>
</dbReference>
<dbReference type="InterPro" id="IPR019734">
    <property type="entry name" value="TPR_rpt"/>
</dbReference>
<comment type="caution">
    <text evidence="6">The sequence shown here is derived from an EMBL/GenBank/DDBJ whole genome shotgun (WGS) entry which is preliminary data.</text>
</comment>
<gene>
    <name evidence="6" type="ORF">EEDITHA_LOCUS5285</name>
</gene>
<evidence type="ECO:0008006" key="8">
    <source>
        <dbReference type="Google" id="ProtNLM"/>
    </source>
</evidence>
<feature type="region of interest" description="Disordered" evidence="5">
    <location>
        <begin position="415"/>
        <end position="439"/>
    </location>
</feature>
<sequence>MQKQSTGLTYDDFKGGSRNWLLHTRYVRGEHAMCIELVDELQKETNNTHRYAYFIKGAVLADAGRLQEAVDKFHSCIRLYPQDPEPLKQVAKCLYRQGRFQLALEAYLEADKLSKHPDPEIYCGLAECASQVMGPGGSGVEWARAAQGAGGGERAAALLARLLLAAGDVPSALAAYDHALATHSCGADTLAAAGALSLRAGDPRRAFQLLGEALSQQPTQHAAALALAAMLLQHKDVDAALARLKAALSAHPTCVAAHSNLGLALLMKKKFVAALTCLSRAANLAPLSARAAHNLGLALLVCRRPASAFCRLACAAALHPTRGHTVLLIGIALERMGDGRADAAYNRAVELSPADALVRLNLAGRHARAGRLANAMEEARIVAQLLEQAPDAQLSSSLATLIDALSQAEPELQDQFNAKKGDEHTEDVQVTEKLEPDEV</sequence>
<keyword evidence="1" id="KW-0677">Repeat</keyword>